<sequence length="321" mass="35250">MATLTSNLVHQTHQFARNTESTDGSISMDSNYDRDFSVNEVVDNDSCCSEDTVLSVGNENPIVETNTTLSFKNIENHLNAISKITNTTLDPEGSQKSNSPSPSLSYRLSPSSSIKSTSDSPGFSFRTGTDYEKSNPHSPVEYINTIFRPSLCSPSSPVSQKLQYTSGPNSPDNPSPKPAELQQFYLRHNIGKNITNNNEPNNSGLKFSIDNILKADFGRRITDPINIRKSKPKKIAVAEGDKSLDESGKSSGPVDLSKPDDGKSEKNSEQSSSSSAQPMLWPAWVYCTRYSDRPSSESTATNKVVFKENYPIILTFNNVLT</sequence>
<evidence type="ECO:0008006" key="6">
    <source>
        <dbReference type="Google" id="ProtNLM"/>
    </source>
</evidence>
<comment type="subcellular location">
    <subcellularLocation>
        <location evidence="1">Nucleus</location>
    </subcellularLocation>
</comment>
<dbReference type="Proteomes" id="UP001458880">
    <property type="component" value="Unassembled WGS sequence"/>
</dbReference>
<keyword evidence="2" id="KW-0539">Nucleus</keyword>
<feature type="compositionally biased region" description="Polar residues" evidence="3">
    <location>
        <begin position="152"/>
        <end position="170"/>
    </location>
</feature>
<evidence type="ECO:0000256" key="2">
    <source>
        <dbReference type="ARBA" id="ARBA00023242"/>
    </source>
</evidence>
<feature type="compositionally biased region" description="Basic and acidic residues" evidence="3">
    <location>
        <begin position="239"/>
        <end position="248"/>
    </location>
</feature>
<dbReference type="GO" id="GO:0005634">
    <property type="term" value="C:nucleus"/>
    <property type="evidence" value="ECO:0007669"/>
    <property type="project" value="UniProtKB-SubCell"/>
</dbReference>
<accession>A0AAW1J0Q4</accession>
<protein>
    <recommendedName>
        <fullName evidence="6">Engrailed</fullName>
    </recommendedName>
</protein>
<dbReference type="AlphaFoldDB" id="A0AAW1J0Q4"/>
<evidence type="ECO:0000313" key="4">
    <source>
        <dbReference type="EMBL" id="KAK9696532.1"/>
    </source>
</evidence>
<evidence type="ECO:0000256" key="1">
    <source>
        <dbReference type="ARBA" id="ARBA00004123"/>
    </source>
</evidence>
<proteinExistence type="predicted"/>
<name>A0AAW1J0Q4_POPJA</name>
<gene>
    <name evidence="4" type="ORF">QE152_g31515</name>
</gene>
<feature type="region of interest" description="Disordered" evidence="3">
    <location>
        <begin position="152"/>
        <end position="179"/>
    </location>
</feature>
<dbReference type="GO" id="GO:0030182">
    <property type="term" value="P:neuron differentiation"/>
    <property type="evidence" value="ECO:0007669"/>
    <property type="project" value="TreeGrafter"/>
</dbReference>
<comment type="caution">
    <text evidence="4">The sequence shown here is derived from an EMBL/GenBank/DDBJ whole genome shotgun (WGS) entry which is preliminary data.</text>
</comment>
<organism evidence="4 5">
    <name type="scientific">Popillia japonica</name>
    <name type="common">Japanese beetle</name>
    <dbReference type="NCBI Taxonomy" id="7064"/>
    <lineage>
        <taxon>Eukaryota</taxon>
        <taxon>Metazoa</taxon>
        <taxon>Ecdysozoa</taxon>
        <taxon>Arthropoda</taxon>
        <taxon>Hexapoda</taxon>
        <taxon>Insecta</taxon>
        <taxon>Pterygota</taxon>
        <taxon>Neoptera</taxon>
        <taxon>Endopterygota</taxon>
        <taxon>Coleoptera</taxon>
        <taxon>Polyphaga</taxon>
        <taxon>Scarabaeiformia</taxon>
        <taxon>Scarabaeidae</taxon>
        <taxon>Rutelinae</taxon>
        <taxon>Popillia</taxon>
    </lineage>
</organism>
<keyword evidence="5" id="KW-1185">Reference proteome</keyword>
<feature type="compositionally biased region" description="Low complexity" evidence="3">
    <location>
        <begin position="94"/>
        <end position="120"/>
    </location>
</feature>
<evidence type="ECO:0000256" key="3">
    <source>
        <dbReference type="SAM" id="MobiDB-lite"/>
    </source>
</evidence>
<evidence type="ECO:0000313" key="5">
    <source>
        <dbReference type="Proteomes" id="UP001458880"/>
    </source>
</evidence>
<dbReference type="InterPro" id="IPR050720">
    <property type="entry name" value="Engrailed_Homeobox_TFs"/>
</dbReference>
<feature type="compositionally biased region" description="Basic and acidic residues" evidence="3">
    <location>
        <begin position="257"/>
        <end position="268"/>
    </location>
</feature>
<dbReference type="GO" id="GO:0000978">
    <property type="term" value="F:RNA polymerase II cis-regulatory region sequence-specific DNA binding"/>
    <property type="evidence" value="ECO:0007669"/>
    <property type="project" value="TreeGrafter"/>
</dbReference>
<dbReference type="PANTHER" id="PTHR24341:SF6">
    <property type="entry name" value="HOMEOBOX PROTEIN INVECTED"/>
    <property type="match status" value="1"/>
</dbReference>
<dbReference type="EMBL" id="JASPKY010000448">
    <property type="protein sequence ID" value="KAK9696532.1"/>
    <property type="molecule type" value="Genomic_DNA"/>
</dbReference>
<reference evidence="4 5" key="1">
    <citation type="journal article" date="2024" name="BMC Genomics">
        <title>De novo assembly and annotation of Popillia japonica's genome with initial clues to its potential as an invasive pest.</title>
        <authorList>
            <person name="Cucini C."/>
            <person name="Boschi S."/>
            <person name="Funari R."/>
            <person name="Cardaioli E."/>
            <person name="Iannotti N."/>
            <person name="Marturano G."/>
            <person name="Paoli F."/>
            <person name="Bruttini M."/>
            <person name="Carapelli A."/>
            <person name="Frati F."/>
            <person name="Nardi F."/>
        </authorList>
    </citation>
    <scope>NUCLEOTIDE SEQUENCE [LARGE SCALE GENOMIC DNA]</scope>
    <source>
        <strain evidence="4">DMR45628</strain>
    </source>
</reference>
<feature type="region of interest" description="Disordered" evidence="3">
    <location>
        <begin position="86"/>
        <end position="137"/>
    </location>
</feature>
<feature type="region of interest" description="Disordered" evidence="3">
    <location>
        <begin position="231"/>
        <end position="277"/>
    </location>
</feature>
<dbReference type="GO" id="GO:0000981">
    <property type="term" value="F:DNA-binding transcription factor activity, RNA polymerase II-specific"/>
    <property type="evidence" value="ECO:0007669"/>
    <property type="project" value="TreeGrafter"/>
</dbReference>
<dbReference type="PANTHER" id="PTHR24341">
    <property type="entry name" value="HOMEOBOX PROTEIN ENGRAILED"/>
    <property type="match status" value="1"/>
</dbReference>